<dbReference type="AlphaFoldDB" id="A4S8Z0"/>
<sequence length="125" mass="13305">MGFERAVTHEKLRALLVERALERRGKWREKITSARAMPVEVLKDFDWCVRGTTGGAGAATGSISVANAPTCRFALRLRRGGASAAAAARDVHFSVGIDALDVIADKCAEARRAIETLAPGATPES</sequence>
<dbReference type="EMBL" id="CP000596">
    <property type="protein sequence ID" value="ABP00134.1"/>
    <property type="molecule type" value="Genomic_DNA"/>
</dbReference>
<name>A4S8Z0_OSTLU</name>
<protein>
    <recommendedName>
        <fullName evidence="3">COMM domain-containing protein</fullName>
    </recommendedName>
</protein>
<evidence type="ECO:0008006" key="3">
    <source>
        <dbReference type="Google" id="ProtNLM"/>
    </source>
</evidence>
<dbReference type="GeneID" id="5006016"/>
<evidence type="ECO:0000313" key="1">
    <source>
        <dbReference type="EMBL" id="ABP00134.1"/>
    </source>
</evidence>
<evidence type="ECO:0000313" key="2">
    <source>
        <dbReference type="Proteomes" id="UP000001568"/>
    </source>
</evidence>
<dbReference type="HOGENOM" id="CLU_1996453_0_0_1"/>
<dbReference type="Proteomes" id="UP000001568">
    <property type="component" value="Chromosome 16"/>
</dbReference>
<dbReference type="Gramene" id="ABP00134">
    <property type="protein sequence ID" value="ABP00134"/>
    <property type="gene ID" value="OSTLU_18475"/>
</dbReference>
<dbReference type="KEGG" id="olu:OSTLU_18475"/>
<keyword evidence="2" id="KW-1185">Reference proteome</keyword>
<accession>A4S8Z0</accession>
<dbReference type="RefSeq" id="XP_001421840.1">
    <property type="nucleotide sequence ID" value="XM_001421803.1"/>
</dbReference>
<organism evidence="1 2">
    <name type="scientific">Ostreococcus lucimarinus (strain CCE9901)</name>
    <dbReference type="NCBI Taxonomy" id="436017"/>
    <lineage>
        <taxon>Eukaryota</taxon>
        <taxon>Viridiplantae</taxon>
        <taxon>Chlorophyta</taxon>
        <taxon>Mamiellophyceae</taxon>
        <taxon>Mamiellales</taxon>
        <taxon>Bathycoccaceae</taxon>
        <taxon>Ostreococcus</taxon>
    </lineage>
</organism>
<reference evidence="1 2" key="1">
    <citation type="journal article" date="2007" name="Proc. Natl. Acad. Sci. U.S.A.">
        <title>The tiny eukaryote Ostreococcus provides genomic insights into the paradox of plankton speciation.</title>
        <authorList>
            <person name="Palenik B."/>
            <person name="Grimwood J."/>
            <person name="Aerts A."/>
            <person name="Rouze P."/>
            <person name="Salamov A."/>
            <person name="Putnam N."/>
            <person name="Dupont C."/>
            <person name="Jorgensen R."/>
            <person name="Derelle E."/>
            <person name="Rombauts S."/>
            <person name="Zhou K."/>
            <person name="Otillar R."/>
            <person name="Merchant S.S."/>
            <person name="Podell S."/>
            <person name="Gaasterland T."/>
            <person name="Napoli C."/>
            <person name="Gendler K."/>
            <person name="Manuell A."/>
            <person name="Tai V."/>
            <person name="Vallon O."/>
            <person name="Piganeau G."/>
            <person name="Jancek S."/>
            <person name="Heijde M."/>
            <person name="Jabbari K."/>
            <person name="Bowler C."/>
            <person name="Lohr M."/>
            <person name="Robbens S."/>
            <person name="Werner G."/>
            <person name="Dubchak I."/>
            <person name="Pazour G.J."/>
            <person name="Ren Q."/>
            <person name="Paulsen I."/>
            <person name="Delwiche C."/>
            <person name="Schmutz J."/>
            <person name="Rokhsar D."/>
            <person name="Van de Peer Y."/>
            <person name="Moreau H."/>
            <person name="Grigoriev I.V."/>
        </authorList>
    </citation>
    <scope>NUCLEOTIDE SEQUENCE [LARGE SCALE GENOMIC DNA]</scope>
    <source>
        <strain evidence="1 2">CCE9901</strain>
    </source>
</reference>
<gene>
    <name evidence="1" type="ORF">OSTLU_18475</name>
</gene>
<proteinExistence type="predicted"/>